<dbReference type="Proteomes" id="UP000621455">
    <property type="component" value="Unassembled WGS sequence"/>
</dbReference>
<reference evidence="4 5" key="1">
    <citation type="submission" date="2019-10" db="EMBL/GenBank/DDBJ databases">
        <title>Taxonomy of Antarctic Massilia spp.: description of Massilia rubra sp. nov., Massilia aquatica sp. nov., Massilia mucilaginosa sp. nov., Massilia frigida sp. nov. isolated from streams, lakes and regoliths.</title>
        <authorList>
            <person name="Holochova P."/>
            <person name="Sedlacek I."/>
            <person name="Kralova S."/>
            <person name="Maslanova I."/>
            <person name="Busse H.-J."/>
            <person name="Stankova E."/>
            <person name="Vrbovska V."/>
            <person name="Kovarovic V."/>
            <person name="Bartak M."/>
            <person name="Svec P."/>
            <person name="Pantucek R."/>
        </authorList>
    </citation>
    <scope>NUCLEOTIDE SEQUENCE [LARGE SCALE GENOMIC DNA]</scope>
    <source>
        <strain evidence="4 5">CCM 8695</strain>
    </source>
</reference>
<organism evidence="4 5">
    <name type="scientific">Massilia frigida</name>
    <dbReference type="NCBI Taxonomy" id="2609281"/>
    <lineage>
        <taxon>Bacteria</taxon>
        <taxon>Pseudomonadati</taxon>
        <taxon>Pseudomonadota</taxon>
        <taxon>Betaproteobacteria</taxon>
        <taxon>Burkholderiales</taxon>
        <taxon>Oxalobacteraceae</taxon>
        <taxon>Telluria group</taxon>
        <taxon>Massilia</taxon>
    </lineage>
</organism>
<dbReference type="InterPro" id="IPR005094">
    <property type="entry name" value="Endonuclease_MobA/VirD2"/>
</dbReference>
<feature type="domain" description="Large polyvalent protein-associated" evidence="3">
    <location>
        <begin position="262"/>
        <end position="345"/>
    </location>
</feature>
<keyword evidence="5" id="KW-1185">Reference proteome</keyword>
<dbReference type="Pfam" id="PF03432">
    <property type="entry name" value="Relaxase"/>
    <property type="match status" value="1"/>
</dbReference>
<evidence type="ECO:0000259" key="2">
    <source>
        <dbReference type="Pfam" id="PF03432"/>
    </source>
</evidence>
<evidence type="ECO:0000313" key="5">
    <source>
        <dbReference type="Proteomes" id="UP000621455"/>
    </source>
</evidence>
<feature type="region of interest" description="Disordered" evidence="1">
    <location>
        <begin position="433"/>
        <end position="454"/>
    </location>
</feature>
<protein>
    <submittedName>
        <fullName evidence="4">Relaxase/mobilization nuclease domain-containing protein</fullName>
    </submittedName>
</protein>
<evidence type="ECO:0000313" key="4">
    <source>
        <dbReference type="EMBL" id="NHZ81572.1"/>
    </source>
</evidence>
<evidence type="ECO:0000259" key="3">
    <source>
        <dbReference type="Pfam" id="PF18821"/>
    </source>
</evidence>
<dbReference type="InterPro" id="IPR040677">
    <property type="entry name" value="LPD7"/>
</dbReference>
<gene>
    <name evidence="4" type="ORF">F2P44_20160</name>
</gene>
<dbReference type="RefSeq" id="WP_167088901.1">
    <property type="nucleotide sequence ID" value="NZ_WHJG01000023.1"/>
</dbReference>
<feature type="domain" description="MobA/VirD2-like nuclease" evidence="2">
    <location>
        <begin position="27"/>
        <end position="144"/>
    </location>
</feature>
<dbReference type="Pfam" id="PF18821">
    <property type="entry name" value="LPD7"/>
    <property type="match status" value="1"/>
</dbReference>
<comment type="caution">
    <text evidence="4">The sequence shown here is derived from an EMBL/GenBank/DDBJ whole genome shotgun (WGS) entry which is preliminary data.</text>
</comment>
<evidence type="ECO:0000256" key="1">
    <source>
        <dbReference type="SAM" id="MobiDB-lite"/>
    </source>
</evidence>
<accession>A0ABX0N861</accession>
<sequence>MIGKIAAKGRGFRGLSAYLLGSGRGRIVAGVMAGRTPRELSKEFGVLRRLNPKLTKAVAHLMLSPAPTDPPLTDAQWLTIAERYIEAMGFGNAPWVAVVHQDTDHQHMHLMACRIGFDGKTISDANDFRKSEAIVRRIETEFGLAAVPSVDSFKPKSHARAIAQKKTTPHQGDHTMTDSTILPNPFDPSDSQHATWPQPFEPGRDQAELAIINTSPSIVMPGASMAAPLTIKQAQNLRRAIVEDDYPLRMQTVLGDDLTRVFRHADGATLYFKQSGRIADQGRKLIVLGGMDEKLAAQRVVALGCERGWQTISFTGSGSFVELAMREALNQRLIVIAGDARQEAILAKVMAERQQGASAIAMPTADYSDNDDIIKLLDELDVLPGQLLPQPSKPTLPIVHVVTPLTIPASPAVPKPPQVGVLPRFLNLPERLQERREQKLSITPPIKQPGCPKP</sequence>
<name>A0ABX0N861_9BURK</name>
<dbReference type="EMBL" id="WHJG01000023">
    <property type="protein sequence ID" value="NHZ81572.1"/>
    <property type="molecule type" value="Genomic_DNA"/>
</dbReference>
<proteinExistence type="predicted"/>